<dbReference type="InterPro" id="IPR018060">
    <property type="entry name" value="HTH_AraC"/>
</dbReference>
<evidence type="ECO:0000256" key="2">
    <source>
        <dbReference type="ARBA" id="ARBA00023163"/>
    </source>
</evidence>
<dbReference type="SUPFAM" id="SSF46689">
    <property type="entry name" value="Homeodomain-like"/>
    <property type="match status" value="2"/>
</dbReference>
<keyword evidence="1" id="KW-0805">Transcription regulation</keyword>
<dbReference type="Pfam" id="PF12833">
    <property type="entry name" value="HTH_18"/>
    <property type="match status" value="1"/>
</dbReference>
<dbReference type="GO" id="GO:0003700">
    <property type="term" value="F:DNA-binding transcription factor activity"/>
    <property type="evidence" value="ECO:0007669"/>
    <property type="project" value="InterPro"/>
</dbReference>
<dbReference type="PANTHER" id="PTHR43436">
    <property type="entry name" value="ARAC-FAMILY TRANSCRIPTIONAL REGULATOR"/>
    <property type="match status" value="1"/>
</dbReference>
<dbReference type="EMBL" id="FCNY02000008">
    <property type="protein sequence ID" value="SAL43971.1"/>
    <property type="molecule type" value="Genomic_DNA"/>
</dbReference>
<organism evidence="4 5">
    <name type="scientific">Caballeronia cordobensis</name>
    <name type="common">Burkholderia cordobensis</name>
    <dbReference type="NCBI Taxonomy" id="1353886"/>
    <lineage>
        <taxon>Bacteria</taxon>
        <taxon>Pseudomonadati</taxon>
        <taxon>Pseudomonadota</taxon>
        <taxon>Betaproteobacteria</taxon>
        <taxon>Burkholderiales</taxon>
        <taxon>Burkholderiaceae</taxon>
        <taxon>Caballeronia</taxon>
    </lineage>
</organism>
<gene>
    <name evidence="4" type="ORF">AWB70_03340</name>
</gene>
<evidence type="ECO:0000259" key="3">
    <source>
        <dbReference type="PROSITE" id="PS01124"/>
    </source>
</evidence>
<dbReference type="Gene3D" id="1.10.10.60">
    <property type="entry name" value="Homeodomain-like"/>
    <property type="match status" value="1"/>
</dbReference>
<sequence length="329" mass="36098">MNVMKTHHLPELPTLETEAIALARVHASMVSRLLQLAPNEGYNATPMPDIRLLRSNRPLTRTPVLYEPGIVVIAQGRKRGYLGSKVYIYDAQHYLAVALPLPFSMETDASAAEPLLAVYVRLDAALAADVLLQIDERNGVVPGEPGGMATTRLDLALGETVLRFLAAMRDPLEAALLGPSLVREMYFRVFIGEQGASMRAALCLNGSFGRISRVLRMIHSCYAEALTIEALAKEAMMSVPSFHTHFKAATKTSPLQYIKSTRLHQARLLMARQGMTAAAASAQVGYESASQFSREFKRLFGGTPSEELRRMKRNFAVPEAGPSIYVSSH</sequence>
<protein>
    <submittedName>
        <fullName evidence="4">AraC family transcriptional regulator</fullName>
    </submittedName>
</protein>
<evidence type="ECO:0000256" key="1">
    <source>
        <dbReference type="ARBA" id="ARBA00023015"/>
    </source>
</evidence>
<proteinExistence type="predicted"/>
<dbReference type="Proteomes" id="UP000054740">
    <property type="component" value="Unassembled WGS sequence"/>
</dbReference>
<dbReference type="PROSITE" id="PS01124">
    <property type="entry name" value="HTH_ARAC_FAMILY_2"/>
    <property type="match status" value="1"/>
</dbReference>
<accession>A0A158HJ37</accession>
<dbReference type="SMART" id="SM00342">
    <property type="entry name" value="HTH_ARAC"/>
    <property type="match status" value="1"/>
</dbReference>
<keyword evidence="5" id="KW-1185">Reference proteome</keyword>
<dbReference type="GO" id="GO:0043565">
    <property type="term" value="F:sequence-specific DNA binding"/>
    <property type="evidence" value="ECO:0007669"/>
    <property type="project" value="InterPro"/>
</dbReference>
<dbReference type="Pfam" id="PF06719">
    <property type="entry name" value="AraC_N"/>
    <property type="match status" value="1"/>
</dbReference>
<feature type="domain" description="HTH araC/xylS-type" evidence="3">
    <location>
        <begin position="212"/>
        <end position="310"/>
    </location>
</feature>
<dbReference type="AlphaFoldDB" id="A0A158HJ37"/>
<dbReference type="PANTHER" id="PTHR43436:SF2">
    <property type="entry name" value="ARAC_XYLS FAMILY TRANSCRIPTIONAL REGULATOR"/>
    <property type="match status" value="1"/>
</dbReference>
<dbReference type="InterPro" id="IPR009057">
    <property type="entry name" value="Homeodomain-like_sf"/>
</dbReference>
<reference evidence="5" key="1">
    <citation type="submission" date="2016-01" db="EMBL/GenBank/DDBJ databases">
        <authorList>
            <person name="Peeters C."/>
        </authorList>
    </citation>
    <scope>NUCLEOTIDE SEQUENCE [LARGE SCALE GENOMIC DNA]</scope>
</reference>
<evidence type="ECO:0000313" key="4">
    <source>
        <dbReference type="EMBL" id="SAL43971.1"/>
    </source>
</evidence>
<dbReference type="InterPro" id="IPR009594">
    <property type="entry name" value="Tscrpt_reg_HTH_AraC_N"/>
</dbReference>
<evidence type="ECO:0000313" key="5">
    <source>
        <dbReference type="Proteomes" id="UP000054740"/>
    </source>
</evidence>
<keyword evidence="2" id="KW-0804">Transcription</keyword>
<name>A0A158HJ37_CABCO</name>